<dbReference type="eggNOG" id="COG1902">
    <property type="taxonomic scope" value="Bacteria"/>
</dbReference>
<dbReference type="InterPro" id="IPR001155">
    <property type="entry name" value="OxRdtase_FMN_N"/>
</dbReference>
<name>A0A0A7ELR9_9GAMM</name>
<dbReference type="FunFam" id="3.20.20.70:FF:000059">
    <property type="entry name" value="N-ethylmaleimide reductase, FMN-linked"/>
    <property type="match status" value="1"/>
</dbReference>
<reference evidence="5 6" key="1">
    <citation type="submission" date="2014-11" db="EMBL/GenBank/DDBJ databases">
        <title>Complete Genome Sequence of Pseudoalteromonas sp. Strain OCN003 Isolated from Kaneohe Bay, Oahu, Hawaii.</title>
        <authorList>
            <person name="Beurmann S."/>
            <person name="Videau P."/>
            <person name="Ushijima B."/>
            <person name="Smith A.M."/>
            <person name="Aeby G.S."/>
            <person name="Callahan S.M."/>
            <person name="Belcaid M."/>
        </authorList>
    </citation>
    <scope>NUCLEOTIDE SEQUENCE [LARGE SCALE GENOMIC DNA]</scope>
    <source>
        <strain evidence="5 6">OCN003</strain>
    </source>
</reference>
<sequence length="361" mass="39611">MSLSLFEPMSLGSLTLKNRIVMAPMTRSRATQPGNIPNDLMAEYYAQRASAGLIITEGAPISPVARGYSLTPGIYTEAQIAGWQKVTQAVHDRGGKIFIQLWHVGRRSSTAIEGLQPLAPSAIKEPDKVYGPLPNGELGMIDTTTPKAMDLSDIQTTVDDFVIAAKNAMRAGFDGVEIHGAHGYLLDQFMRRYANQRNDIYGGTIENRIRLTVEVCNAVASAIGSDKVGLRISPFVTSNYQTHDSEMPKLTLALLKTLAPLQLAYLHLSENIGNNQTISDSFRKQMRVLYPHPIMLAGGLTHHRSEQFLAQGVAELFAFGTAYICNPNLVERMAQNQPLTRLPNNAHNTFYGGGKEGYTDY</sequence>
<evidence type="ECO:0000256" key="1">
    <source>
        <dbReference type="ARBA" id="ARBA00001917"/>
    </source>
</evidence>
<dbReference type="CDD" id="cd02933">
    <property type="entry name" value="OYE_like_FMN"/>
    <property type="match status" value="1"/>
</dbReference>
<keyword evidence="3" id="KW-0560">Oxidoreductase</keyword>
<dbReference type="InterPro" id="IPR045247">
    <property type="entry name" value="Oye-like"/>
</dbReference>
<dbReference type="Pfam" id="PF00724">
    <property type="entry name" value="Oxidored_FMN"/>
    <property type="match status" value="1"/>
</dbReference>
<dbReference type="GO" id="GO:0005829">
    <property type="term" value="C:cytosol"/>
    <property type="evidence" value="ECO:0007669"/>
    <property type="project" value="UniProtKB-ARBA"/>
</dbReference>
<evidence type="ECO:0000256" key="2">
    <source>
        <dbReference type="ARBA" id="ARBA00005979"/>
    </source>
</evidence>
<gene>
    <name evidence="5" type="ORF">OM33_21505</name>
</gene>
<evidence type="ECO:0000256" key="3">
    <source>
        <dbReference type="ARBA" id="ARBA00023002"/>
    </source>
</evidence>
<organism evidence="5 6">
    <name type="scientific">Pseudoalteromonas piratica</name>
    <dbReference type="NCBI Taxonomy" id="1348114"/>
    <lineage>
        <taxon>Bacteria</taxon>
        <taxon>Pseudomonadati</taxon>
        <taxon>Pseudomonadota</taxon>
        <taxon>Gammaproteobacteria</taxon>
        <taxon>Alteromonadales</taxon>
        <taxon>Pseudoalteromonadaceae</taxon>
        <taxon>Pseudoalteromonas</taxon>
    </lineage>
</organism>
<dbReference type="PANTHER" id="PTHR22893:SF135">
    <property type="entry name" value="NAD(P)H:FLAVIN OXIDOREDUCTASE SYE2"/>
    <property type="match status" value="1"/>
</dbReference>
<evidence type="ECO:0000313" key="5">
    <source>
        <dbReference type="EMBL" id="AIY67574.1"/>
    </source>
</evidence>
<dbReference type="PANTHER" id="PTHR22893">
    <property type="entry name" value="NADH OXIDOREDUCTASE-RELATED"/>
    <property type="match status" value="1"/>
</dbReference>
<dbReference type="KEGG" id="pseo:OM33_21505"/>
<dbReference type="EMBL" id="CP009889">
    <property type="protein sequence ID" value="AIY67574.1"/>
    <property type="molecule type" value="Genomic_DNA"/>
</dbReference>
<dbReference type="SUPFAM" id="SSF51395">
    <property type="entry name" value="FMN-linked oxidoreductases"/>
    <property type="match status" value="1"/>
</dbReference>
<proteinExistence type="inferred from homology"/>
<dbReference type="HOGENOM" id="CLU_012153_0_2_6"/>
<dbReference type="STRING" id="1348114.OM33_21505"/>
<dbReference type="InterPro" id="IPR013785">
    <property type="entry name" value="Aldolase_TIM"/>
</dbReference>
<comment type="cofactor">
    <cofactor evidence="1">
        <name>FMN</name>
        <dbReference type="ChEBI" id="CHEBI:58210"/>
    </cofactor>
</comment>
<evidence type="ECO:0000259" key="4">
    <source>
        <dbReference type="Pfam" id="PF00724"/>
    </source>
</evidence>
<dbReference type="Gene3D" id="3.20.20.70">
    <property type="entry name" value="Aldolase class I"/>
    <property type="match status" value="1"/>
</dbReference>
<feature type="domain" description="NADH:flavin oxidoreductase/NADH oxidase N-terminal" evidence="4">
    <location>
        <begin position="4"/>
        <end position="338"/>
    </location>
</feature>
<dbReference type="RefSeq" id="WP_040136686.1">
    <property type="nucleotide sequence ID" value="NZ_CP009889.1"/>
</dbReference>
<comment type="similarity">
    <text evidence="2">Belongs to the NADH:flavin oxidoreductase/NADH oxidase family.</text>
</comment>
<dbReference type="OrthoDB" id="8523426at2"/>
<dbReference type="AlphaFoldDB" id="A0A0A7ELR9"/>
<dbReference type="GO" id="GO:0010181">
    <property type="term" value="F:FMN binding"/>
    <property type="evidence" value="ECO:0007669"/>
    <property type="project" value="InterPro"/>
</dbReference>
<dbReference type="Proteomes" id="UP000030341">
    <property type="component" value="Chromosome 2"/>
</dbReference>
<evidence type="ECO:0000313" key="6">
    <source>
        <dbReference type="Proteomes" id="UP000030341"/>
    </source>
</evidence>
<keyword evidence="6" id="KW-1185">Reference proteome</keyword>
<protein>
    <submittedName>
        <fullName evidence="5">N-ethylmaleimide reductase</fullName>
    </submittedName>
</protein>
<dbReference type="GO" id="GO:0016628">
    <property type="term" value="F:oxidoreductase activity, acting on the CH-CH group of donors, NAD or NADP as acceptor"/>
    <property type="evidence" value="ECO:0007669"/>
    <property type="project" value="UniProtKB-ARBA"/>
</dbReference>
<accession>A0A0A7ELR9</accession>